<sequence>MRPGTQMTHKMDFKVSMATLVLFLFIMLKVSWAQTTIPVTQNTPVRNITVPLLQFPQKEAINSVKNTTLQASTKGTSTPSPTSTTRSVTRGTYDPKWDKDFKYDYESLRYAG</sequence>
<protein>
    <submittedName>
        <fullName evidence="3">Uncharacterized protein</fullName>
    </submittedName>
</protein>
<accession>A0A3S2PJE8</accession>
<feature type="chain" id="PRO_5018625738" evidence="2">
    <location>
        <begin position="34"/>
        <end position="112"/>
    </location>
</feature>
<dbReference type="Proteomes" id="UP000283210">
    <property type="component" value="Chromosome 16"/>
</dbReference>
<keyword evidence="2" id="KW-0732">Signal</keyword>
<evidence type="ECO:0000313" key="3">
    <source>
        <dbReference type="EMBL" id="RVE62507.1"/>
    </source>
</evidence>
<reference evidence="3 4" key="2">
    <citation type="submission" date="2019-01" db="EMBL/GenBank/DDBJ databases">
        <title>A chromosome length genome reference of the Java medaka (oryzias javanicus).</title>
        <authorList>
            <person name="Herpin A."/>
            <person name="Takehana Y."/>
            <person name="Naruse K."/>
            <person name="Ansai S."/>
            <person name="Kawaguchi M."/>
        </authorList>
    </citation>
    <scope>NUCLEOTIDE SEQUENCE [LARGE SCALE GENOMIC DNA]</scope>
    <source>
        <strain evidence="3">RS831</strain>
        <tissue evidence="3">Whole body</tissue>
    </source>
</reference>
<keyword evidence="4" id="KW-1185">Reference proteome</keyword>
<evidence type="ECO:0000256" key="2">
    <source>
        <dbReference type="SAM" id="SignalP"/>
    </source>
</evidence>
<feature type="signal peptide" evidence="2">
    <location>
        <begin position="1"/>
        <end position="33"/>
    </location>
</feature>
<evidence type="ECO:0000256" key="1">
    <source>
        <dbReference type="SAM" id="MobiDB-lite"/>
    </source>
</evidence>
<proteinExistence type="predicted"/>
<organism evidence="3 4">
    <name type="scientific">Oryzias javanicus</name>
    <name type="common">Javanese ricefish</name>
    <name type="synonym">Aplocheilus javanicus</name>
    <dbReference type="NCBI Taxonomy" id="123683"/>
    <lineage>
        <taxon>Eukaryota</taxon>
        <taxon>Metazoa</taxon>
        <taxon>Chordata</taxon>
        <taxon>Craniata</taxon>
        <taxon>Vertebrata</taxon>
        <taxon>Euteleostomi</taxon>
        <taxon>Actinopterygii</taxon>
        <taxon>Neopterygii</taxon>
        <taxon>Teleostei</taxon>
        <taxon>Neoteleostei</taxon>
        <taxon>Acanthomorphata</taxon>
        <taxon>Ovalentaria</taxon>
        <taxon>Atherinomorphae</taxon>
        <taxon>Beloniformes</taxon>
        <taxon>Adrianichthyidae</taxon>
        <taxon>Oryziinae</taxon>
        <taxon>Oryzias</taxon>
    </lineage>
</organism>
<gene>
    <name evidence="3" type="ORF">OJAV_G00157960</name>
</gene>
<name>A0A3S2PJE8_ORYJA</name>
<evidence type="ECO:0000313" key="4">
    <source>
        <dbReference type="Proteomes" id="UP000283210"/>
    </source>
</evidence>
<reference evidence="3 4" key="1">
    <citation type="submission" date="2018-11" db="EMBL/GenBank/DDBJ databases">
        <authorList>
            <person name="Lopez-Roques C."/>
            <person name="Donnadieu C."/>
            <person name="Bouchez O."/>
            <person name="Klopp C."/>
            <person name="Cabau C."/>
            <person name="Zahm M."/>
        </authorList>
    </citation>
    <scope>NUCLEOTIDE SEQUENCE [LARGE SCALE GENOMIC DNA]</scope>
    <source>
        <strain evidence="3">RS831</strain>
        <tissue evidence="3">Whole body</tissue>
    </source>
</reference>
<feature type="compositionally biased region" description="Low complexity" evidence="1">
    <location>
        <begin position="72"/>
        <end position="92"/>
    </location>
</feature>
<dbReference type="AlphaFoldDB" id="A0A3S2PJE8"/>
<feature type="region of interest" description="Disordered" evidence="1">
    <location>
        <begin position="68"/>
        <end position="95"/>
    </location>
</feature>
<dbReference type="OrthoDB" id="8961850at2759"/>
<dbReference type="EMBL" id="CM012452">
    <property type="protein sequence ID" value="RVE62507.1"/>
    <property type="molecule type" value="Genomic_DNA"/>
</dbReference>